<gene>
    <name evidence="1" type="ORF">ACLA_011800</name>
</gene>
<organism evidence="1 2">
    <name type="scientific">Aspergillus clavatus (strain ATCC 1007 / CBS 513.65 / DSM 816 / NCTC 3887 / NRRL 1 / QM 1276 / 107)</name>
    <dbReference type="NCBI Taxonomy" id="344612"/>
    <lineage>
        <taxon>Eukaryota</taxon>
        <taxon>Fungi</taxon>
        <taxon>Dikarya</taxon>
        <taxon>Ascomycota</taxon>
        <taxon>Pezizomycotina</taxon>
        <taxon>Eurotiomycetes</taxon>
        <taxon>Eurotiomycetidae</taxon>
        <taxon>Eurotiales</taxon>
        <taxon>Aspergillaceae</taxon>
        <taxon>Aspergillus</taxon>
        <taxon>Aspergillus subgen. Fumigati</taxon>
    </lineage>
</organism>
<dbReference type="HOGENOM" id="CLU_148132_0_0_1"/>
<dbReference type="KEGG" id="act:ACLA_011800"/>
<dbReference type="Proteomes" id="UP000006701">
    <property type="component" value="Unassembled WGS sequence"/>
</dbReference>
<dbReference type="VEuPathDB" id="FungiDB:ACLA_011800"/>
<sequence length="113" mass="12334">MSAFRSTEDISNNMNTLHNCHDVAPYPCTSAAGGLHHPMVHEAGLQSPSLPYTGIPESYFNGRAGQAIDMGKVYSNTYMYICCQCGDGPKVYNVQPQCIICQHIACSSCREVK</sequence>
<dbReference type="GeneID" id="4706472"/>
<dbReference type="OrthoDB" id="4177029at2759"/>
<dbReference type="RefSeq" id="XP_001274179.1">
    <property type="nucleotide sequence ID" value="XM_001274178.1"/>
</dbReference>
<evidence type="ECO:0000313" key="2">
    <source>
        <dbReference type="Proteomes" id="UP000006701"/>
    </source>
</evidence>
<protein>
    <submittedName>
        <fullName evidence="1">Uncharacterized protein</fullName>
    </submittedName>
</protein>
<dbReference type="EMBL" id="DS027049">
    <property type="protein sequence ID" value="EAW12753.1"/>
    <property type="molecule type" value="Genomic_DNA"/>
</dbReference>
<dbReference type="InterPro" id="IPR011011">
    <property type="entry name" value="Znf_FYVE_PHD"/>
</dbReference>
<keyword evidence="2" id="KW-1185">Reference proteome</keyword>
<accession>A1CAI5</accession>
<name>A1CAI5_ASPCL</name>
<evidence type="ECO:0000313" key="1">
    <source>
        <dbReference type="EMBL" id="EAW12753.1"/>
    </source>
</evidence>
<dbReference type="SUPFAM" id="SSF57903">
    <property type="entry name" value="FYVE/PHD zinc finger"/>
    <property type="match status" value="1"/>
</dbReference>
<reference evidence="1 2" key="1">
    <citation type="journal article" date="2008" name="PLoS Genet.">
        <title>Genomic islands in the pathogenic filamentous fungus Aspergillus fumigatus.</title>
        <authorList>
            <person name="Fedorova N.D."/>
            <person name="Khaldi N."/>
            <person name="Joardar V.S."/>
            <person name="Maiti R."/>
            <person name="Amedeo P."/>
            <person name="Anderson M.J."/>
            <person name="Crabtree J."/>
            <person name="Silva J.C."/>
            <person name="Badger J.H."/>
            <person name="Albarraq A."/>
            <person name="Angiuoli S."/>
            <person name="Bussey H."/>
            <person name="Bowyer P."/>
            <person name="Cotty P.J."/>
            <person name="Dyer P.S."/>
            <person name="Egan A."/>
            <person name="Galens K."/>
            <person name="Fraser-Liggett C.M."/>
            <person name="Haas B.J."/>
            <person name="Inman J.M."/>
            <person name="Kent R."/>
            <person name="Lemieux S."/>
            <person name="Malavazi I."/>
            <person name="Orvis J."/>
            <person name="Roemer T."/>
            <person name="Ronning C.M."/>
            <person name="Sundaram J.P."/>
            <person name="Sutton G."/>
            <person name="Turner G."/>
            <person name="Venter J.C."/>
            <person name="White O.R."/>
            <person name="Whitty B.R."/>
            <person name="Youngman P."/>
            <person name="Wolfe K.H."/>
            <person name="Goldman G.H."/>
            <person name="Wortman J.R."/>
            <person name="Jiang B."/>
            <person name="Denning D.W."/>
            <person name="Nierman W.C."/>
        </authorList>
    </citation>
    <scope>NUCLEOTIDE SEQUENCE [LARGE SCALE GENOMIC DNA]</scope>
    <source>
        <strain evidence="2">ATCC 1007 / CBS 513.65 / DSM 816 / NCTC 3887 / NRRL 1</strain>
    </source>
</reference>
<dbReference type="eggNOG" id="ENOG502RPE6">
    <property type="taxonomic scope" value="Eukaryota"/>
</dbReference>
<dbReference type="AlphaFoldDB" id="A1CAI5"/>
<proteinExistence type="predicted"/>